<gene>
    <name evidence="6" type="ORF">EOI86_21620</name>
</gene>
<organism evidence="6 7">
    <name type="scientific">Hwanghaeella grinnelliae</name>
    <dbReference type="NCBI Taxonomy" id="2500179"/>
    <lineage>
        <taxon>Bacteria</taxon>
        <taxon>Pseudomonadati</taxon>
        <taxon>Pseudomonadota</taxon>
        <taxon>Alphaproteobacteria</taxon>
        <taxon>Rhodospirillales</taxon>
        <taxon>Rhodospirillaceae</taxon>
        <taxon>Hwanghaeella</taxon>
    </lineage>
</organism>
<evidence type="ECO:0000256" key="1">
    <source>
        <dbReference type="ARBA" id="ARBA00010062"/>
    </source>
</evidence>
<dbReference type="PANTHER" id="PTHR47235:SF1">
    <property type="entry name" value="BLR6548 PROTEIN"/>
    <property type="match status" value="1"/>
</dbReference>
<dbReference type="SUPFAM" id="SSF58104">
    <property type="entry name" value="Methyl-accepting chemotaxis protein (MCP) signaling domain"/>
    <property type="match status" value="1"/>
</dbReference>
<dbReference type="InterPro" id="IPR028082">
    <property type="entry name" value="Peripla_BP_I"/>
</dbReference>
<evidence type="ECO:0000313" key="7">
    <source>
        <dbReference type="Proteomes" id="UP000287447"/>
    </source>
</evidence>
<dbReference type="CDD" id="cd19978">
    <property type="entry name" value="PBP1_ABC_ligand_binding-like"/>
    <property type="match status" value="1"/>
</dbReference>
<feature type="region of interest" description="Disordered" evidence="4">
    <location>
        <begin position="1"/>
        <end position="29"/>
    </location>
</feature>
<dbReference type="PRINTS" id="PR00260">
    <property type="entry name" value="CHEMTRNSDUCR"/>
</dbReference>
<comment type="similarity">
    <text evidence="1">Belongs to the leucine-binding protein family.</text>
</comment>
<keyword evidence="3" id="KW-0807">Transducer</keyword>
<keyword evidence="2" id="KW-0732">Signal</keyword>
<dbReference type="SMART" id="SM00283">
    <property type="entry name" value="MA"/>
    <property type="match status" value="1"/>
</dbReference>
<evidence type="ECO:0000313" key="6">
    <source>
        <dbReference type="EMBL" id="RVU33747.1"/>
    </source>
</evidence>
<name>A0A437QGQ5_9PROT</name>
<comment type="caution">
    <text evidence="6">The sequence shown here is derived from an EMBL/GenBank/DDBJ whole genome shotgun (WGS) entry which is preliminary data.</text>
</comment>
<evidence type="ECO:0000259" key="5">
    <source>
        <dbReference type="PROSITE" id="PS50111"/>
    </source>
</evidence>
<dbReference type="OrthoDB" id="9802022at2"/>
<dbReference type="GO" id="GO:0016020">
    <property type="term" value="C:membrane"/>
    <property type="evidence" value="ECO:0007669"/>
    <property type="project" value="InterPro"/>
</dbReference>
<accession>A0A437QGQ5</accession>
<protein>
    <recommendedName>
        <fullName evidence="5">Methyl-accepting transducer domain-containing protein</fullName>
    </recommendedName>
</protein>
<dbReference type="Pfam" id="PF13458">
    <property type="entry name" value="Peripla_BP_6"/>
    <property type="match status" value="1"/>
</dbReference>
<dbReference type="InterPro" id="IPR004089">
    <property type="entry name" value="MCPsignal_dom"/>
</dbReference>
<dbReference type="PROSITE" id="PS50111">
    <property type="entry name" value="CHEMOTAXIS_TRANSDUC_2"/>
    <property type="match status" value="1"/>
</dbReference>
<dbReference type="InterPro" id="IPR004090">
    <property type="entry name" value="Chemotax_Me-accpt_rcpt"/>
</dbReference>
<dbReference type="EMBL" id="SADE01000004">
    <property type="protein sequence ID" value="RVU33747.1"/>
    <property type="molecule type" value="Genomic_DNA"/>
</dbReference>
<dbReference type="Gene3D" id="3.40.50.2300">
    <property type="match status" value="2"/>
</dbReference>
<dbReference type="InterPro" id="IPR028081">
    <property type="entry name" value="Leu-bd"/>
</dbReference>
<evidence type="ECO:0000256" key="2">
    <source>
        <dbReference type="ARBA" id="ARBA00022729"/>
    </source>
</evidence>
<sequence>MERLKKLGSFSRTGDKAQDGPAISSDGGETVTAGGLAALTDAVRQVVDGQLDAPMPDFPPGSPMHGLVEQTERMRGRLRALSQIIEDHTLEEGTAERQRRDAMSGLAENFEAAVSGSISSVESHVATALDDSSDSVDRVAQVASAATESSASVTEIGRMTQQTADLSERMTEQTRIAQETTAELGSAAADILGVADIIQAIAGQTNLLALNATIEAARAGEAGRGFAVVANEVKTLAQQTADATDRVKNLIAAVDSAAARVTEATGAIGAAVAELDTSAGVVASAVEEQQTANQEIAANAEEILARMRSFEERMQEVRGGVQKIHDGAGAFLGEIRAEAGIKDDEITFGQSAPLSGSAASLGTAMRDGIALAFAEVNAAGGVGGRKLALETEDDAYVPERTLDNVRAMVRSGSVFGLIGSVGTPTSKLAELVARGGGIPFIGPVTGAAFLRDPQFHHVLNIRASYQQEVDALVKWMTGTVRAKRPALLFQGDAYGQTVRAALETALKPHGMDLSAQGAYERQTGDVQPAYEIIRAAEPDIIFMAGTAGPTAAFVQAARDGGLTCPLATISFVGSRDFARQAGNAGAGVIISQVVPLPTDGSQGVVRRYLDSARRHGICTEPDFQSLEGYVTGLTAAEILTSVDGPLTRDAFVKAATGVQHDVDIGGFKLVFGPTRNQGSDQVYLTELKPGGGFDLIHA</sequence>
<reference evidence="7" key="1">
    <citation type="submission" date="2019-01" db="EMBL/GenBank/DDBJ databases">
        <title>Gri0909 isolated from a small marine red alga.</title>
        <authorList>
            <person name="Kim J."/>
            <person name="Jeong S.E."/>
            <person name="Jeon C.O."/>
        </authorList>
    </citation>
    <scope>NUCLEOTIDE SEQUENCE [LARGE SCALE GENOMIC DNA]</scope>
    <source>
        <strain evidence="7">Gri0909</strain>
    </source>
</reference>
<dbReference type="PANTHER" id="PTHR47235">
    <property type="entry name" value="BLR6548 PROTEIN"/>
    <property type="match status" value="1"/>
</dbReference>
<dbReference type="AlphaFoldDB" id="A0A437QGQ5"/>
<keyword evidence="7" id="KW-1185">Reference proteome</keyword>
<dbReference type="Gene3D" id="1.10.287.950">
    <property type="entry name" value="Methyl-accepting chemotaxis protein"/>
    <property type="match status" value="1"/>
</dbReference>
<dbReference type="GO" id="GO:0004888">
    <property type="term" value="F:transmembrane signaling receptor activity"/>
    <property type="evidence" value="ECO:0007669"/>
    <property type="project" value="InterPro"/>
</dbReference>
<feature type="domain" description="Methyl-accepting transducer" evidence="5">
    <location>
        <begin position="123"/>
        <end position="325"/>
    </location>
</feature>
<evidence type="ECO:0000256" key="3">
    <source>
        <dbReference type="PROSITE-ProRule" id="PRU00284"/>
    </source>
</evidence>
<dbReference type="GO" id="GO:0006935">
    <property type="term" value="P:chemotaxis"/>
    <property type="evidence" value="ECO:0007669"/>
    <property type="project" value="InterPro"/>
</dbReference>
<proteinExistence type="inferred from homology"/>
<dbReference type="Proteomes" id="UP000287447">
    <property type="component" value="Unassembled WGS sequence"/>
</dbReference>
<dbReference type="RefSeq" id="WP_127767777.1">
    <property type="nucleotide sequence ID" value="NZ_SADE01000004.1"/>
</dbReference>
<dbReference type="Pfam" id="PF00015">
    <property type="entry name" value="MCPsignal"/>
    <property type="match status" value="1"/>
</dbReference>
<dbReference type="SUPFAM" id="SSF53822">
    <property type="entry name" value="Periplasmic binding protein-like I"/>
    <property type="match status" value="1"/>
</dbReference>
<dbReference type="GO" id="GO:0007165">
    <property type="term" value="P:signal transduction"/>
    <property type="evidence" value="ECO:0007669"/>
    <property type="project" value="UniProtKB-KW"/>
</dbReference>
<evidence type="ECO:0000256" key="4">
    <source>
        <dbReference type="SAM" id="MobiDB-lite"/>
    </source>
</evidence>